<protein>
    <submittedName>
        <fullName evidence="1">Chaperone modulator CbpM</fullName>
    </submittedName>
</protein>
<name>A0AB38YXF3_9GAMM</name>
<dbReference type="EMBL" id="CP134206">
    <property type="protein sequence ID" value="WND06070.1"/>
    <property type="molecule type" value="Genomic_DNA"/>
</dbReference>
<dbReference type="AlphaFoldDB" id="A0AB38YXF3"/>
<gene>
    <name evidence="1" type="ORF">RHP80_02595</name>
</gene>
<dbReference type="Gene3D" id="1.10.1660.10">
    <property type="match status" value="1"/>
</dbReference>
<dbReference type="RefSeq" id="WP_004932565.1">
    <property type="nucleotide sequence ID" value="NZ_BBNM01000005.1"/>
</dbReference>
<organism evidence="1 2">
    <name type="scientific">Acinetobacter soli</name>
    <dbReference type="NCBI Taxonomy" id="487316"/>
    <lineage>
        <taxon>Bacteria</taxon>
        <taxon>Pseudomonadati</taxon>
        <taxon>Pseudomonadota</taxon>
        <taxon>Gammaproteobacteria</taxon>
        <taxon>Moraxellales</taxon>
        <taxon>Moraxellaceae</taxon>
        <taxon>Acinetobacter</taxon>
    </lineage>
</organism>
<accession>A0AB38YXF3</accession>
<dbReference type="Proteomes" id="UP001256400">
    <property type="component" value="Chromosome"/>
</dbReference>
<evidence type="ECO:0000313" key="1">
    <source>
        <dbReference type="EMBL" id="WND06070.1"/>
    </source>
</evidence>
<sequence length="119" mass="13748">MSKIHYVEVICQNETTAEIIDEQRGLNLQQFAQVCGQSPEWVLQLIDYDILLVGHPDQHQFLGEDVARARRAYRLQRDFDASLSAVALMLDLLDEVQQLRHAVRHLTPPSDQQTNRHEC</sequence>
<proteinExistence type="predicted"/>
<dbReference type="Pfam" id="PF13591">
    <property type="entry name" value="MerR_2"/>
    <property type="match status" value="1"/>
</dbReference>
<evidence type="ECO:0000313" key="2">
    <source>
        <dbReference type="Proteomes" id="UP001256400"/>
    </source>
</evidence>
<reference evidence="1" key="1">
    <citation type="submission" date="2023-09" db="EMBL/GenBank/DDBJ databases">
        <title>Acinetobacter soli.</title>
        <authorList>
            <person name="Kim B."/>
            <person name="Kim D."/>
            <person name="Park D."/>
        </authorList>
    </citation>
    <scope>NUCLEOTIDE SEQUENCE</scope>
    <source>
        <strain evidence="1">2023.05</strain>
    </source>
</reference>